<name>A0A2G9HIQ4_9LAMI</name>
<keyword evidence="2" id="KW-1185">Reference proteome</keyword>
<organism evidence="1 2">
    <name type="scientific">Handroanthus impetiginosus</name>
    <dbReference type="NCBI Taxonomy" id="429701"/>
    <lineage>
        <taxon>Eukaryota</taxon>
        <taxon>Viridiplantae</taxon>
        <taxon>Streptophyta</taxon>
        <taxon>Embryophyta</taxon>
        <taxon>Tracheophyta</taxon>
        <taxon>Spermatophyta</taxon>
        <taxon>Magnoliopsida</taxon>
        <taxon>eudicotyledons</taxon>
        <taxon>Gunneridae</taxon>
        <taxon>Pentapetalae</taxon>
        <taxon>asterids</taxon>
        <taxon>lamiids</taxon>
        <taxon>Lamiales</taxon>
        <taxon>Bignoniaceae</taxon>
        <taxon>Crescentiina</taxon>
        <taxon>Tabebuia alliance</taxon>
        <taxon>Handroanthus</taxon>
    </lineage>
</organism>
<dbReference type="GO" id="GO:0016757">
    <property type="term" value="F:glycosyltransferase activity"/>
    <property type="evidence" value="ECO:0007669"/>
    <property type="project" value="InterPro"/>
</dbReference>
<dbReference type="PANTHER" id="PTHR47483">
    <property type="entry name" value="BETA-ARABINOFURANOSYLTRANSFERASE RAY1"/>
    <property type="match status" value="1"/>
</dbReference>
<dbReference type="STRING" id="429701.A0A2G9HIQ4"/>
<dbReference type="EMBL" id="NKXS01001680">
    <property type="protein sequence ID" value="PIN17385.1"/>
    <property type="molecule type" value="Genomic_DNA"/>
</dbReference>
<evidence type="ECO:0000313" key="2">
    <source>
        <dbReference type="Proteomes" id="UP000231279"/>
    </source>
</evidence>
<evidence type="ECO:0000313" key="1">
    <source>
        <dbReference type="EMBL" id="PIN17385.1"/>
    </source>
</evidence>
<comment type="caution">
    <text evidence="1">The sequence shown here is derived from an EMBL/GenBank/DDBJ whole genome shotgun (WGS) entry which is preliminary data.</text>
</comment>
<dbReference type="PANTHER" id="PTHR47483:SF1">
    <property type="entry name" value="BETA-ARABINOFURANOSYLTRANSFERASE RAY1"/>
    <property type="match status" value="1"/>
</dbReference>
<sequence length="188" mass="21086">MVARSLVSSSDISALVDPDTILLSNFISTMKYAHKLDEDWLLVASSRNVSNFPFHLDSDGESWLADDGKPVGIEKLQEFLAEKCSFKPCGNKMLIAWNNGDLPLHKGVLPPFLYGKGLHNNWIVTEALISDFRLVIDASLTISSFYLNDVDQENYVPIKDLLSVEGAIFLLILTKTLHIRWNTGEHRP</sequence>
<dbReference type="OrthoDB" id="1933334at2759"/>
<gene>
    <name evidence="1" type="ORF">CDL12_09955</name>
</gene>
<proteinExistence type="predicted"/>
<protein>
    <submittedName>
        <fullName evidence="1">Uncharacterized protein</fullName>
    </submittedName>
</protein>
<accession>A0A2G9HIQ4</accession>
<dbReference type="AlphaFoldDB" id="A0A2G9HIQ4"/>
<dbReference type="InterPro" id="IPR044575">
    <property type="entry name" value="RAY1-like"/>
</dbReference>
<reference evidence="2" key="1">
    <citation type="journal article" date="2018" name="Gigascience">
        <title>Genome assembly of the Pink Ipe (Handroanthus impetiginosus, Bignoniaceae), a highly valued, ecologically keystone Neotropical timber forest tree.</title>
        <authorList>
            <person name="Silva-Junior O.B."/>
            <person name="Grattapaglia D."/>
            <person name="Novaes E."/>
            <person name="Collevatti R.G."/>
        </authorList>
    </citation>
    <scope>NUCLEOTIDE SEQUENCE [LARGE SCALE GENOMIC DNA]</scope>
    <source>
        <strain evidence="2">cv. UFG-1</strain>
    </source>
</reference>
<dbReference type="Proteomes" id="UP000231279">
    <property type="component" value="Unassembled WGS sequence"/>
</dbReference>